<feature type="domain" description="NERD" evidence="1">
    <location>
        <begin position="59"/>
        <end position="172"/>
    </location>
</feature>
<dbReference type="RefSeq" id="WP_188349254.1">
    <property type="nucleotide sequence ID" value="NZ_BMDB01000001.1"/>
</dbReference>
<evidence type="ECO:0000313" key="2">
    <source>
        <dbReference type="EMBL" id="CAD2077683.1"/>
    </source>
</evidence>
<protein>
    <submittedName>
        <fullName evidence="2">Nuclease-related domain protein</fullName>
    </submittedName>
</protein>
<dbReference type="AlphaFoldDB" id="A0A6V7RHY0"/>
<organism evidence="2 3">
    <name type="scientific">Phocicoccus schoeneichii</name>
    <dbReference type="NCBI Taxonomy" id="1812261"/>
    <lineage>
        <taxon>Bacteria</taxon>
        <taxon>Bacillati</taxon>
        <taxon>Bacillota</taxon>
        <taxon>Bacilli</taxon>
        <taxon>Bacillales</taxon>
        <taxon>Salinicoccaceae</taxon>
        <taxon>Phocicoccus</taxon>
    </lineage>
</organism>
<dbReference type="InterPro" id="IPR011528">
    <property type="entry name" value="NERD"/>
</dbReference>
<gene>
    <name evidence="2" type="ORF">JEOSCH030_01364</name>
</gene>
<evidence type="ECO:0000259" key="1">
    <source>
        <dbReference type="PROSITE" id="PS50965"/>
    </source>
</evidence>
<dbReference type="PROSITE" id="PS50965">
    <property type="entry name" value="NERD"/>
    <property type="match status" value="1"/>
</dbReference>
<dbReference type="EMBL" id="CAJEWE010000010">
    <property type="protein sequence ID" value="CAD2077683.1"/>
    <property type="molecule type" value="Genomic_DNA"/>
</dbReference>
<comment type="caution">
    <text evidence="2">The sequence shown here is derived from an EMBL/GenBank/DDBJ whole genome shotgun (WGS) entry which is preliminary data.</text>
</comment>
<evidence type="ECO:0000313" key="3">
    <source>
        <dbReference type="Proteomes" id="UP000521032"/>
    </source>
</evidence>
<accession>A0A6V7RHY0</accession>
<dbReference type="Proteomes" id="UP000521032">
    <property type="component" value="Unassembled WGS sequence"/>
</dbReference>
<reference evidence="2 3" key="1">
    <citation type="submission" date="2020-07" db="EMBL/GenBank/DDBJ databases">
        <authorList>
            <person name="Criscuolo A."/>
        </authorList>
    </citation>
    <scope>NUCLEOTIDE SEQUENCE [LARGE SCALE GENOMIC DNA]</scope>
    <source>
        <strain evidence="3">CIP 111030</strain>
    </source>
</reference>
<sequence length="328" mass="38517">MYVFILKVALNFWPRYILVDKEEFAIFKIKNRYKIALEALNIRCKNETELALEFKRVVIGNHGEELALNKILNNLKVEPIIVQDYLFEANDMECQIDLLLIFQNECVLIEVKNYAGLYRVENKEMYFAASGERLVKSPFSQVERAKMLLTQLFKEEGIRLSISEKIVFPNEEFYLYGDTISMPSVYHTTFPYFIKQLNQKRCTLGDYHQGIFEKLMRRRLVKSKYEQPIVVEYDTLAKGITCECGGWMKSTTRMKVMCETCGADENNESAIMRMTEHFIAVFPDRTLTATEIYYWVDGEISKRTITRILGRNFDSKGTTRGRHFLYEE</sequence>
<name>A0A6V7RHY0_9BACL</name>
<proteinExistence type="predicted"/>
<dbReference type="Pfam" id="PF08378">
    <property type="entry name" value="NERD"/>
    <property type="match status" value="1"/>
</dbReference>
<keyword evidence="3" id="KW-1185">Reference proteome</keyword>